<evidence type="ECO:0000256" key="5">
    <source>
        <dbReference type="ARBA" id="ARBA00023163"/>
    </source>
</evidence>
<dbReference type="InterPro" id="IPR036388">
    <property type="entry name" value="WH-like_DNA-bd_sf"/>
</dbReference>
<keyword evidence="4" id="KW-0238">DNA-binding</keyword>
<evidence type="ECO:0000256" key="4">
    <source>
        <dbReference type="ARBA" id="ARBA00023125"/>
    </source>
</evidence>
<evidence type="ECO:0000259" key="7">
    <source>
        <dbReference type="Pfam" id="PF08281"/>
    </source>
</evidence>
<dbReference type="AlphaFoldDB" id="A0AAU8NFA3"/>
<keyword evidence="5" id="KW-0804">Transcription</keyword>
<keyword evidence="3" id="KW-0731">Sigma factor</keyword>
<dbReference type="RefSeq" id="WP_342552541.1">
    <property type="nucleotide sequence ID" value="NZ_CP159992.1"/>
</dbReference>
<evidence type="ECO:0000256" key="3">
    <source>
        <dbReference type="ARBA" id="ARBA00023082"/>
    </source>
</evidence>
<feature type="domain" description="RNA polymerase sigma factor 70 region 4 type 2" evidence="7">
    <location>
        <begin position="119"/>
        <end position="158"/>
    </location>
</feature>
<dbReference type="InterPro" id="IPR013324">
    <property type="entry name" value="RNA_pol_sigma_r3/r4-like"/>
</dbReference>
<dbReference type="PANTHER" id="PTHR43133:SF8">
    <property type="entry name" value="RNA POLYMERASE SIGMA FACTOR HI_1459-RELATED"/>
    <property type="match status" value="1"/>
</dbReference>
<gene>
    <name evidence="8" type="ORF">ABXS70_02925</name>
</gene>
<dbReference type="InterPro" id="IPR039425">
    <property type="entry name" value="RNA_pol_sigma-70-like"/>
</dbReference>
<sequence length="197" mass="23694">MEDIDLRQIISDILSGDTTKFERVMHKYQRPIFLYCYHMLNNYAEAEDCGQEVFLKAFRHLKRYDPEKSFEAWLYTIAYNQCIDALRKRRLVKYLPFLYHATRDYSPIDQRIEDIYFDEQVLQAMKRLSTEERSLLILRCVEDKTYEEISTILQRNSAYLRKKYERTVGKFRKHYYPVKGAGRNEAKQQSGSSRTIP</sequence>
<name>A0AAU8NFA3_9BACL</name>
<dbReference type="InterPro" id="IPR013325">
    <property type="entry name" value="RNA_pol_sigma_r2"/>
</dbReference>
<dbReference type="EMBL" id="CP159992">
    <property type="protein sequence ID" value="XCP95705.1"/>
    <property type="molecule type" value="Genomic_DNA"/>
</dbReference>
<dbReference type="SUPFAM" id="SSF88946">
    <property type="entry name" value="Sigma2 domain of RNA polymerase sigma factors"/>
    <property type="match status" value="1"/>
</dbReference>
<accession>A0AAU8NFA3</accession>
<proteinExistence type="inferred from homology"/>
<evidence type="ECO:0000256" key="2">
    <source>
        <dbReference type="ARBA" id="ARBA00023015"/>
    </source>
</evidence>
<dbReference type="GO" id="GO:0016987">
    <property type="term" value="F:sigma factor activity"/>
    <property type="evidence" value="ECO:0007669"/>
    <property type="project" value="UniProtKB-KW"/>
</dbReference>
<dbReference type="InterPro" id="IPR007627">
    <property type="entry name" value="RNA_pol_sigma70_r2"/>
</dbReference>
<evidence type="ECO:0000259" key="6">
    <source>
        <dbReference type="Pfam" id="PF04542"/>
    </source>
</evidence>
<dbReference type="Gene3D" id="1.10.1740.10">
    <property type="match status" value="1"/>
</dbReference>
<comment type="similarity">
    <text evidence="1">Belongs to the sigma-70 factor family. ECF subfamily.</text>
</comment>
<dbReference type="Pfam" id="PF08281">
    <property type="entry name" value="Sigma70_r4_2"/>
    <property type="match status" value="1"/>
</dbReference>
<dbReference type="SUPFAM" id="SSF88659">
    <property type="entry name" value="Sigma3 and sigma4 domains of RNA polymerase sigma factors"/>
    <property type="match status" value="1"/>
</dbReference>
<dbReference type="InterPro" id="IPR013249">
    <property type="entry name" value="RNA_pol_sigma70_r4_t2"/>
</dbReference>
<dbReference type="GO" id="GO:0003677">
    <property type="term" value="F:DNA binding"/>
    <property type="evidence" value="ECO:0007669"/>
    <property type="project" value="UniProtKB-KW"/>
</dbReference>
<evidence type="ECO:0000256" key="1">
    <source>
        <dbReference type="ARBA" id="ARBA00010641"/>
    </source>
</evidence>
<dbReference type="Pfam" id="PF04542">
    <property type="entry name" value="Sigma70_r2"/>
    <property type="match status" value="1"/>
</dbReference>
<protein>
    <submittedName>
        <fullName evidence="8">RNA polymerase sigma factor</fullName>
    </submittedName>
</protein>
<feature type="domain" description="RNA polymerase sigma-70 region 2" evidence="6">
    <location>
        <begin position="26"/>
        <end position="90"/>
    </location>
</feature>
<dbReference type="NCBIfam" id="TIGR02937">
    <property type="entry name" value="sigma70-ECF"/>
    <property type="match status" value="1"/>
</dbReference>
<keyword evidence="2" id="KW-0805">Transcription regulation</keyword>
<dbReference type="PANTHER" id="PTHR43133">
    <property type="entry name" value="RNA POLYMERASE ECF-TYPE SIGMA FACTO"/>
    <property type="match status" value="1"/>
</dbReference>
<reference evidence="8" key="1">
    <citation type="submission" date="2024-05" db="EMBL/GenBank/DDBJ databases">
        <title>Draft genome assemblies of 36 bacteria isolated from hibernating arctic ground squirrels.</title>
        <authorList>
            <person name="McKee H."/>
            <person name="Mullen L."/>
            <person name="Drown D.M."/>
            <person name="Duddleston K.N."/>
        </authorList>
    </citation>
    <scope>NUCLEOTIDE SEQUENCE</scope>
    <source>
        <strain evidence="8">AN1007</strain>
    </source>
</reference>
<organism evidence="8">
    <name type="scientific">Paenibacillus sp. AN1007</name>
    <dbReference type="NCBI Taxonomy" id="3151385"/>
    <lineage>
        <taxon>Bacteria</taxon>
        <taxon>Bacillati</taxon>
        <taxon>Bacillota</taxon>
        <taxon>Bacilli</taxon>
        <taxon>Bacillales</taxon>
        <taxon>Paenibacillaceae</taxon>
        <taxon>Paenibacillus</taxon>
    </lineage>
</organism>
<dbReference type="GO" id="GO:0006352">
    <property type="term" value="P:DNA-templated transcription initiation"/>
    <property type="evidence" value="ECO:0007669"/>
    <property type="project" value="InterPro"/>
</dbReference>
<evidence type="ECO:0000313" key="8">
    <source>
        <dbReference type="EMBL" id="XCP95705.1"/>
    </source>
</evidence>
<dbReference type="Gene3D" id="1.10.10.10">
    <property type="entry name" value="Winged helix-like DNA-binding domain superfamily/Winged helix DNA-binding domain"/>
    <property type="match status" value="1"/>
</dbReference>
<dbReference type="InterPro" id="IPR014284">
    <property type="entry name" value="RNA_pol_sigma-70_dom"/>
</dbReference>